<accession>A0ABR4XSF2</accession>
<keyword evidence="1" id="KW-1133">Transmembrane helix</keyword>
<dbReference type="Proteomes" id="UP000030023">
    <property type="component" value="Unassembled WGS sequence"/>
</dbReference>
<feature type="transmembrane region" description="Helical" evidence="1">
    <location>
        <begin position="12"/>
        <end position="33"/>
    </location>
</feature>
<comment type="caution">
    <text evidence="2">The sequence shown here is derived from an EMBL/GenBank/DDBJ whole genome shotgun (WGS) entry which is preliminary data.</text>
</comment>
<organism evidence="2 3">
    <name type="scientific">Oenococcus alcoholitolerans</name>
    <dbReference type="NCBI Taxonomy" id="931074"/>
    <lineage>
        <taxon>Bacteria</taxon>
        <taxon>Bacillati</taxon>
        <taxon>Bacillota</taxon>
        <taxon>Bacilli</taxon>
        <taxon>Lactobacillales</taxon>
        <taxon>Lactobacillaceae</taxon>
        <taxon>Oenococcus</taxon>
    </lineage>
</organism>
<dbReference type="EMBL" id="AXCV01000021">
    <property type="protein sequence ID" value="KGO32425.1"/>
    <property type="molecule type" value="Genomic_DNA"/>
</dbReference>
<proteinExistence type="predicted"/>
<feature type="transmembrane region" description="Helical" evidence="1">
    <location>
        <begin position="69"/>
        <end position="89"/>
    </location>
</feature>
<sequence length="206" mass="22092">MQRNKNSLSSWKIRDVILIGLIGVIFGILFFIFGMPWTTFVSLSAPLGSLIAGNSLAQSIGSAQVAEQVANAATIGLWVMGGPISALIVKKAGSAVLGETLAAVIEMAIGSVWGVSNIVYGIVQGVGSEIGFAITGYKKNLAGLWLSTLTSTILIFVFVYFRDSYNKLPLGYVFSLFVISYVSVLVFSGILVYLIYKILEKSHLIK</sequence>
<feature type="transmembrane region" description="Helical" evidence="1">
    <location>
        <begin position="101"/>
        <end position="120"/>
    </location>
</feature>
<protein>
    <submittedName>
        <fullName evidence="2">Transporter</fullName>
    </submittedName>
</protein>
<feature type="transmembrane region" description="Helical" evidence="1">
    <location>
        <begin position="141"/>
        <end position="161"/>
    </location>
</feature>
<evidence type="ECO:0000313" key="2">
    <source>
        <dbReference type="EMBL" id="KGO32425.1"/>
    </source>
</evidence>
<keyword evidence="1" id="KW-0472">Membrane</keyword>
<reference evidence="2 3" key="1">
    <citation type="journal article" date="2014" name="Antonie Van Leeuwenhoek">
        <title>Oenococcus alcoholitolerans sp. nov., a lactic acid bacteria isolated from cachaca and ethanol fermentation processes.</title>
        <authorList>
            <person name="Badotti F."/>
            <person name="Moreira A.P."/>
            <person name="Tonon L.A."/>
            <person name="de Lucena B.T."/>
            <person name="Gomes Fde C."/>
            <person name="Kruger R."/>
            <person name="Thompson C.C."/>
            <person name="de Morais M.A.Jr."/>
            <person name="Rosa C.A."/>
            <person name="Thompson F.L."/>
        </authorList>
    </citation>
    <scope>NUCLEOTIDE SEQUENCE [LARGE SCALE GENOMIC DNA]</scope>
    <source>
        <strain evidence="2 3">UFRJ-M7.2.18</strain>
    </source>
</reference>
<evidence type="ECO:0000256" key="1">
    <source>
        <dbReference type="SAM" id="Phobius"/>
    </source>
</evidence>
<gene>
    <name evidence="2" type="ORF">Q757_01050</name>
</gene>
<dbReference type="InterPro" id="IPR017195">
    <property type="entry name" value="ABC_thiamin-permease_prd"/>
</dbReference>
<feature type="transmembrane region" description="Helical" evidence="1">
    <location>
        <begin position="173"/>
        <end position="196"/>
    </location>
</feature>
<evidence type="ECO:0000313" key="3">
    <source>
        <dbReference type="Proteomes" id="UP000030023"/>
    </source>
</evidence>
<keyword evidence="1" id="KW-0812">Transmembrane</keyword>
<name>A0ABR4XSF2_9LACO</name>
<keyword evidence="3" id="KW-1185">Reference proteome</keyword>
<dbReference type="Pfam" id="PF09819">
    <property type="entry name" value="ABC_cobalt"/>
    <property type="match status" value="1"/>
</dbReference>